<evidence type="ECO:0000313" key="1">
    <source>
        <dbReference type="EMBL" id="PRO95527.1"/>
    </source>
</evidence>
<gene>
    <name evidence="1" type="ORF">C6Y08_03760</name>
</gene>
<protein>
    <submittedName>
        <fullName evidence="1">Uncharacterized protein</fullName>
    </submittedName>
</protein>
<accession>A0ABX5D5S1</accession>
<comment type="caution">
    <text evidence="1">The sequence shown here is derived from an EMBL/GenBank/DDBJ whole genome shotgun (WGS) entry which is preliminary data.</text>
</comment>
<organism evidence="1 2">
    <name type="scientific">Lactiplantibacillus pentosus</name>
    <name type="common">Lactobacillus pentosus</name>
    <dbReference type="NCBI Taxonomy" id="1589"/>
    <lineage>
        <taxon>Bacteria</taxon>
        <taxon>Bacillati</taxon>
        <taxon>Bacillota</taxon>
        <taxon>Bacilli</taxon>
        <taxon>Lactobacillales</taxon>
        <taxon>Lactobacillaceae</taxon>
        <taxon>Lactiplantibacillus</taxon>
    </lineage>
</organism>
<dbReference type="EMBL" id="PVOB01000048">
    <property type="protein sequence ID" value="PRO95527.1"/>
    <property type="molecule type" value="Genomic_DNA"/>
</dbReference>
<keyword evidence="2" id="KW-1185">Reference proteome</keyword>
<sequence length="253" mass="28872">MKTGSIILKLVDTRYLNDFIKYGELHFGSTQTYRDIENLGGNVGIGDKDEGVFRPRFEYSRYFSNESSKGLPKEMAFRFPANIFCVTQLRPGIETANIIRYDVIRNLYDSLMSDTNYPRTIVAFQDFNIVSSRIKKELGTFSGLGPFKHLESPVHYVDTRKMAEKAQNIAKKESVYEGVPIGLGSILAANFVKNKKFSGEYEYRFALFPNAGDSRRLRRHHDNIRIGNLESQAIIIGSLNDLMKEVKVVFDVK</sequence>
<reference evidence="1 2" key="1">
    <citation type="submission" date="2018-03" db="EMBL/GenBank/DDBJ databases">
        <title>Draft Genome Sequences of six Lactobacillus pentosus Strains Isolated from Brines of Traditionally Fermented Spanish-Style Green Table Olives.</title>
        <authorList>
            <person name="Calero-Delgado B."/>
            <person name="Martin-Platero A.M."/>
            <person name="Perez-Pulido A.J."/>
            <person name="Benitez-Cabello A."/>
            <person name="Casimiro-Soriguer C.S."/>
            <person name="Martinez-Bueno M."/>
            <person name="Arroyo-Lopez F.N."/>
            <person name="Rodriguez-Gomez F."/>
            <person name="Bautista-Gallego J."/>
            <person name="Garrido-Fernandez A."/>
            <person name="Jimenez-Diaz R."/>
        </authorList>
    </citation>
    <scope>NUCLEOTIDE SEQUENCE [LARGE SCALE GENOMIC DNA]</scope>
    <source>
        <strain evidence="1 2">IG2</strain>
    </source>
</reference>
<name>A0ABX5D5S1_LACPE</name>
<proteinExistence type="predicted"/>
<dbReference type="Proteomes" id="UP000238378">
    <property type="component" value="Unassembled WGS sequence"/>
</dbReference>
<dbReference type="RefSeq" id="WP_105960912.1">
    <property type="nucleotide sequence ID" value="NZ_JAHLCJ010000009.1"/>
</dbReference>
<evidence type="ECO:0000313" key="2">
    <source>
        <dbReference type="Proteomes" id="UP000238378"/>
    </source>
</evidence>